<reference evidence="2" key="1">
    <citation type="journal article" date="2022" name="Mol. Ecol. Resour.">
        <title>The genomes of chicory, endive, great burdock and yacon provide insights into Asteraceae palaeo-polyploidization history and plant inulin production.</title>
        <authorList>
            <person name="Fan W."/>
            <person name="Wang S."/>
            <person name="Wang H."/>
            <person name="Wang A."/>
            <person name="Jiang F."/>
            <person name="Liu H."/>
            <person name="Zhao H."/>
            <person name="Xu D."/>
            <person name="Zhang Y."/>
        </authorList>
    </citation>
    <scope>NUCLEOTIDE SEQUENCE [LARGE SCALE GENOMIC DNA]</scope>
    <source>
        <strain evidence="2">cv. Yunnan</strain>
    </source>
</reference>
<name>A0ACB9IM15_9ASTR</name>
<sequence>MCLRFICLLVFVICEGLDKFVIGQHGAKKVLSVAVYNHYKRIYHASLKKGLGADPERSKTEDDDDDNVDLEKSNVLLMGLTGSGKTLLAKTIARFVNVPFVIADATSLTQAGYVGDDVESILHKLLTIFILRRNWTGIGLCIEKALAQSGVVREDVSWRKTIKKSFNVKTNFVSMQIISVLEQAEADCKRKSYNKVGFSLESI</sequence>
<accession>A0ACB9IM15</accession>
<dbReference type="Proteomes" id="UP001056120">
    <property type="component" value="Linkage Group LG08"/>
</dbReference>
<organism evidence="1 2">
    <name type="scientific">Smallanthus sonchifolius</name>
    <dbReference type="NCBI Taxonomy" id="185202"/>
    <lineage>
        <taxon>Eukaryota</taxon>
        <taxon>Viridiplantae</taxon>
        <taxon>Streptophyta</taxon>
        <taxon>Embryophyta</taxon>
        <taxon>Tracheophyta</taxon>
        <taxon>Spermatophyta</taxon>
        <taxon>Magnoliopsida</taxon>
        <taxon>eudicotyledons</taxon>
        <taxon>Gunneridae</taxon>
        <taxon>Pentapetalae</taxon>
        <taxon>asterids</taxon>
        <taxon>campanulids</taxon>
        <taxon>Asterales</taxon>
        <taxon>Asteraceae</taxon>
        <taxon>Asteroideae</taxon>
        <taxon>Heliantheae alliance</taxon>
        <taxon>Millerieae</taxon>
        <taxon>Smallanthus</taxon>
    </lineage>
</organism>
<protein>
    <submittedName>
        <fullName evidence="1">Uncharacterized protein</fullName>
    </submittedName>
</protein>
<evidence type="ECO:0000313" key="2">
    <source>
        <dbReference type="Proteomes" id="UP001056120"/>
    </source>
</evidence>
<proteinExistence type="predicted"/>
<dbReference type="EMBL" id="CM042025">
    <property type="protein sequence ID" value="KAI3808578.1"/>
    <property type="molecule type" value="Genomic_DNA"/>
</dbReference>
<reference evidence="1 2" key="2">
    <citation type="journal article" date="2022" name="Mol. Ecol. Resour.">
        <title>The genomes of chicory, endive, great burdock and yacon provide insights into Asteraceae paleo-polyploidization history and plant inulin production.</title>
        <authorList>
            <person name="Fan W."/>
            <person name="Wang S."/>
            <person name="Wang H."/>
            <person name="Wang A."/>
            <person name="Jiang F."/>
            <person name="Liu H."/>
            <person name="Zhao H."/>
            <person name="Xu D."/>
            <person name="Zhang Y."/>
        </authorList>
    </citation>
    <scope>NUCLEOTIDE SEQUENCE [LARGE SCALE GENOMIC DNA]</scope>
    <source>
        <strain evidence="2">cv. Yunnan</strain>
        <tissue evidence="1">Leaves</tissue>
    </source>
</reference>
<comment type="caution">
    <text evidence="1">The sequence shown here is derived from an EMBL/GenBank/DDBJ whole genome shotgun (WGS) entry which is preliminary data.</text>
</comment>
<evidence type="ECO:0000313" key="1">
    <source>
        <dbReference type="EMBL" id="KAI3808578.1"/>
    </source>
</evidence>
<keyword evidence="2" id="KW-1185">Reference proteome</keyword>
<gene>
    <name evidence="1" type="ORF">L1987_24532</name>
</gene>